<feature type="transmembrane region" description="Helical" evidence="1">
    <location>
        <begin position="9"/>
        <end position="27"/>
    </location>
</feature>
<proteinExistence type="predicted"/>
<name>A0A2P1P853_9RICK</name>
<dbReference type="PANTHER" id="PTHR32026:SF10">
    <property type="entry name" value="METHYLTRANSFERASE-LIKE PROTEIN 24-RELATED"/>
    <property type="match status" value="1"/>
</dbReference>
<keyword evidence="3" id="KW-1185">Reference proteome</keyword>
<keyword evidence="1" id="KW-0472">Membrane</keyword>
<dbReference type="EMBL" id="CP027845">
    <property type="protein sequence ID" value="AVP87425.1"/>
    <property type="molecule type" value="Genomic_DNA"/>
</dbReference>
<protein>
    <recommendedName>
        <fullName evidence="4">Methyltransferase FkbM domain-containing protein</fullName>
    </recommendedName>
</protein>
<evidence type="ECO:0000313" key="3">
    <source>
        <dbReference type="Proteomes" id="UP000241762"/>
    </source>
</evidence>
<keyword evidence="1" id="KW-1133">Transmembrane helix</keyword>
<dbReference type="RefSeq" id="WP_106874289.1">
    <property type="nucleotide sequence ID" value="NZ_CP027845.1"/>
</dbReference>
<reference evidence="2 3" key="1">
    <citation type="submission" date="2018-03" db="EMBL/GenBank/DDBJ databases">
        <title>A gene transfer event suggests a long-term partnership between eustigmatophyte algae and a novel lineage of endosymbiotic bacteria.</title>
        <authorList>
            <person name="Yurchenko T."/>
            <person name="Sevcikova T."/>
            <person name="Pribyl P."/>
            <person name="El Karkouri K."/>
            <person name="Klimes V."/>
            <person name="Amaral R."/>
            <person name="Zbrankova V."/>
            <person name="Kim E."/>
            <person name="Raoult D."/>
            <person name="Santos L.M.A."/>
            <person name="Elias M."/>
        </authorList>
    </citation>
    <scope>NUCLEOTIDE SEQUENCE [LARGE SCALE GENOMIC DNA]</scope>
    <source>
        <strain evidence="2">CCALA 838</strain>
    </source>
</reference>
<keyword evidence="1" id="KW-0812">Transmembrane</keyword>
<organism evidence="2 3">
    <name type="scientific">Candidatus Phycorickettsia trachydisci</name>
    <dbReference type="NCBI Taxonomy" id="2115978"/>
    <lineage>
        <taxon>Bacteria</taxon>
        <taxon>Pseudomonadati</taxon>
        <taxon>Pseudomonadota</taxon>
        <taxon>Alphaproteobacteria</taxon>
        <taxon>Rickettsiales</taxon>
        <taxon>Rickettsiaceae</taxon>
        <taxon>Candidatus Phycorickettsia</taxon>
    </lineage>
</organism>
<evidence type="ECO:0000256" key="1">
    <source>
        <dbReference type="SAM" id="Phobius"/>
    </source>
</evidence>
<dbReference type="KEGG" id="ptc:phytr_4760"/>
<dbReference type="AlphaFoldDB" id="A0A2P1P853"/>
<evidence type="ECO:0008006" key="4">
    <source>
        <dbReference type="Google" id="ProtNLM"/>
    </source>
</evidence>
<sequence>MRKTKLKDWVLILITFAFLLFIGDIIFKIQITTFQKQVRETIKEELYLNEIRHNLVQFLKVYTAYKDKIPLKLVRYGRDNDGGYIIPEKALEQADVLIGYGIDQDSSFEEDFARIYKKPSYGFDCGVDYKGGKNPLFTFINECISSDKFLFYDQKSSNRILSFSQQLDNLQIKDKKIFIKMDIEGGEYEVFDEILEYKNNITGIALELHLDLSKTGLLKALKLLRDLRQNFVLLHVHGNNYCPGYLIDANSLGPIPTVLELTYINKSLVTNYHIAANQSHPTLIDAPNDPTRKDVYFEILSSKACCE</sequence>
<dbReference type="PANTHER" id="PTHR32026">
    <property type="entry name" value="METHYLTRANSFERASE-LIKE PROTEIN 24"/>
    <property type="match status" value="1"/>
</dbReference>
<dbReference type="InterPro" id="IPR026913">
    <property type="entry name" value="METTL24"/>
</dbReference>
<evidence type="ECO:0000313" key="2">
    <source>
        <dbReference type="EMBL" id="AVP87425.1"/>
    </source>
</evidence>
<accession>A0A2P1P853</accession>
<dbReference type="Proteomes" id="UP000241762">
    <property type="component" value="Chromosome"/>
</dbReference>
<gene>
    <name evidence="2" type="ORF">phytr_4760</name>
</gene>
<dbReference type="OrthoDB" id="6310850at2"/>